<dbReference type="Pfam" id="PF14518">
    <property type="entry name" value="Haem_oxygenas_2"/>
    <property type="match status" value="1"/>
</dbReference>
<evidence type="ECO:0000313" key="1">
    <source>
        <dbReference type="EMBL" id="TCB58239.1"/>
    </source>
</evidence>
<dbReference type="Proteomes" id="UP000291380">
    <property type="component" value="Unassembled WGS sequence"/>
</dbReference>
<evidence type="ECO:0000313" key="2">
    <source>
        <dbReference type="Proteomes" id="UP000291380"/>
    </source>
</evidence>
<gene>
    <name evidence="1" type="ORF">E0H85_11080</name>
</gene>
<dbReference type="AlphaFoldDB" id="A0A4R0EL60"/>
<reference evidence="1 2" key="1">
    <citation type="submission" date="2019-02" db="EMBL/GenBank/DDBJ databases">
        <title>High diversity of culturable Acinetobacter species in natural soil and water ecosystems.</title>
        <authorList>
            <person name="Radolfova-Krizova L."/>
            <person name="Nemec A."/>
        </authorList>
    </citation>
    <scope>NUCLEOTIDE SEQUENCE [LARGE SCALE GENOMIC DNA]</scope>
    <source>
        <strain evidence="1 2">ANC 4281</strain>
    </source>
</reference>
<dbReference type="EMBL" id="SJOA01000013">
    <property type="protein sequence ID" value="TCB58239.1"/>
    <property type="molecule type" value="Genomic_DNA"/>
</dbReference>
<accession>A0A4R0EL60</accession>
<dbReference type="RefSeq" id="WP_131271557.1">
    <property type="nucleotide sequence ID" value="NZ_SJOA01000013.1"/>
</dbReference>
<protein>
    <submittedName>
        <fullName evidence="1">Iron-containing redox enzyme family protein</fullName>
    </submittedName>
</protein>
<name>A0A4R0EL60_9GAMM</name>
<proteinExistence type="predicted"/>
<organism evidence="1 2">
    <name type="scientific">Acinetobacter terrae</name>
    <dbReference type="NCBI Taxonomy" id="2731247"/>
    <lineage>
        <taxon>Bacteria</taxon>
        <taxon>Pseudomonadati</taxon>
        <taxon>Pseudomonadota</taxon>
        <taxon>Gammaproteobacteria</taxon>
        <taxon>Moraxellales</taxon>
        <taxon>Moraxellaceae</taxon>
        <taxon>Acinetobacter</taxon>
        <taxon>Acinetobacter Taxon 24</taxon>
    </lineage>
</organism>
<dbReference type="Gene3D" id="1.20.910.10">
    <property type="entry name" value="Heme oxygenase-like"/>
    <property type="match status" value="1"/>
</dbReference>
<sequence>MPVAVKEKLLDLLDKNHQSYCDLVTFFLDSNISTPDKERKASIFLKREIHTLNSSYSNFPSTLGEIHQWIVNNNKIQCHEYQLYKERRNRGAERKYFKNVGQAFEFLIEVAPVKRVDGSWLYSIVHYWNDPVFRDLIQIYVEELGLGLAKSNHVCLFDDLLFNLGLEHFVLELEDEYYHQPAIQLALAYAPPEFIPEIIGFNLGYEQLPLHLLITNYELKELGINSQYFNLHITIDNIDNGHANLSIKALEKIYSKFKDKDSFMNKVKAGFALNNKGLASLQIIKNLNLEALVLKILKRKALVGNVIHSDKCKLNNKSINEWLSTPDLVEEFVEVLIEKQWIKMDKNPEESRFWQLISHEDGKMYGVFNSTEKQIIYDWIAGEHSKHFDLNTQKITPADKNKNDFMFSYLSDGELEEIQHQISATGNLAMKMNKLLPYLAPHAHHSEIGLWCTQRFVNFLFPFLSDKNSSPH</sequence>
<comment type="caution">
    <text evidence="1">The sequence shown here is derived from an EMBL/GenBank/DDBJ whole genome shotgun (WGS) entry which is preliminary data.</text>
</comment>
<dbReference type="SMART" id="SM01236">
    <property type="entry name" value="Haem_oxygenase_2"/>
    <property type="match status" value="1"/>
</dbReference>
<dbReference type="OrthoDB" id="6635957at2"/>
<dbReference type="InterPro" id="IPR016084">
    <property type="entry name" value="Haem_Oase-like_multi-hlx"/>
</dbReference>